<dbReference type="AlphaFoldDB" id="A0AA88Q1H5"/>
<dbReference type="InterPro" id="IPR016187">
    <property type="entry name" value="CTDL_fold"/>
</dbReference>
<feature type="signal peptide" evidence="1">
    <location>
        <begin position="1"/>
        <end position="19"/>
    </location>
</feature>
<dbReference type="InterPro" id="IPR016186">
    <property type="entry name" value="C-type_lectin-like/link_sf"/>
</dbReference>
<proteinExistence type="predicted"/>
<accession>A0AA88Q1H5</accession>
<dbReference type="EMBL" id="JAUYZG010000004">
    <property type="protein sequence ID" value="KAK2908979.1"/>
    <property type="molecule type" value="Genomic_DNA"/>
</dbReference>
<organism evidence="3 4">
    <name type="scientific">Cirrhinus molitorella</name>
    <name type="common">mud carp</name>
    <dbReference type="NCBI Taxonomy" id="172907"/>
    <lineage>
        <taxon>Eukaryota</taxon>
        <taxon>Metazoa</taxon>
        <taxon>Chordata</taxon>
        <taxon>Craniata</taxon>
        <taxon>Vertebrata</taxon>
        <taxon>Euteleostomi</taxon>
        <taxon>Actinopterygii</taxon>
        <taxon>Neopterygii</taxon>
        <taxon>Teleostei</taxon>
        <taxon>Ostariophysi</taxon>
        <taxon>Cypriniformes</taxon>
        <taxon>Cyprinidae</taxon>
        <taxon>Labeoninae</taxon>
        <taxon>Labeonini</taxon>
        <taxon>Cirrhinus</taxon>
    </lineage>
</organism>
<feature type="chain" id="PRO_5041650995" description="C-type lectin domain-containing protein" evidence="1">
    <location>
        <begin position="20"/>
        <end position="283"/>
    </location>
</feature>
<dbReference type="Gene3D" id="3.10.100.10">
    <property type="entry name" value="Mannose-Binding Protein A, subunit A"/>
    <property type="match status" value="2"/>
</dbReference>
<reference evidence="3" key="1">
    <citation type="submission" date="2023-08" db="EMBL/GenBank/DDBJ databases">
        <title>Chromosome-level Genome Assembly of mud carp (Cirrhinus molitorella).</title>
        <authorList>
            <person name="Liu H."/>
        </authorList>
    </citation>
    <scope>NUCLEOTIDE SEQUENCE</scope>
    <source>
        <strain evidence="3">Prfri</strain>
        <tissue evidence="3">Muscle</tissue>
    </source>
</reference>
<protein>
    <recommendedName>
        <fullName evidence="2">C-type lectin domain-containing protein</fullName>
    </recommendedName>
</protein>
<sequence>MKMTRTGLLLFVLYGLTKAQTGVKVHIHVPASATCAVAQSYCKLFYDNLSIVSNSEDLKMLEEAAGGTYKYSWINSQESICKALTSEDTSTSAAKYLLENPSFCAVTSADHWKKASCLNEFPFFCQENFILVQEEMTWEEALVHCRSYYTDLASFYYGWPVNQIENETNNALTDSVWTGLRFLNGNWHWLNVINAQNDLPLPSCPTEPYRCGARNTKTEQWENKDCEEKLNFLFSELLPKASIMLELPVSAISVFAAPVPELSRGSVLSEQVLELLPKNNAWS</sequence>
<name>A0AA88Q1H5_9TELE</name>
<dbReference type="Proteomes" id="UP001187343">
    <property type="component" value="Unassembled WGS sequence"/>
</dbReference>
<dbReference type="InterPro" id="IPR001304">
    <property type="entry name" value="C-type_lectin-like"/>
</dbReference>
<evidence type="ECO:0000259" key="2">
    <source>
        <dbReference type="PROSITE" id="PS50041"/>
    </source>
</evidence>
<evidence type="ECO:0000313" key="3">
    <source>
        <dbReference type="EMBL" id="KAK2908979.1"/>
    </source>
</evidence>
<evidence type="ECO:0000256" key="1">
    <source>
        <dbReference type="SAM" id="SignalP"/>
    </source>
</evidence>
<keyword evidence="4" id="KW-1185">Reference proteome</keyword>
<gene>
    <name evidence="3" type="ORF">Q8A67_004816</name>
</gene>
<feature type="domain" description="C-type lectin" evidence="2">
    <location>
        <begin position="124"/>
        <end position="235"/>
    </location>
</feature>
<dbReference type="Pfam" id="PF00059">
    <property type="entry name" value="Lectin_C"/>
    <property type="match status" value="2"/>
</dbReference>
<dbReference type="SUPFAM" id="SSF56436">
    <property type="entry name" value="C-type lectin-like"/>
    <property type="match status" value="2"/>
</dbReference>
<dbReference type="PROSITE" id="PS50041">
    <property type="entry name" value="C_TYPE_LECTIN_2"/>
    <property type="match status" value="1"/>
</dbReference>
<evidence type="ECO:0000313" key="4">
    <source>
        <dbReference type="Proteomes" id="UP001187343"/>
    </source>
</evidence>
<comment type="caution">
    <text evidence="3">The sequence shown here is derived from an EMBL/GenBank/DDBJ whole genome shotgun (WGS) entry which is preliminary data.</text>
</comment>
<dbReference type="PANTHER" id="PTHR45784">
    <property type="entry name" value="C-TYPE LECTIN DOMAIN FAMILY 20 MEMBER A-RELATED"/>
    <property type="match status" value="1"/>
</dbReference>
<dbReference type="PANTHER" id="PTHR45784:SF8">
    <property type="entry name" value="C-TYPE MANNOSE RECEPTOR 2-RELATED"/>
    <property type="match status" value="1"/>
</dbReference>
<keyword evidence="1" id="KW-0732">Signal</keyword>